<feature type="region of interest" description="Disordered" evidence="2">
    <location>
        <begin position="25"/>
        <end position="44"/>
    </location>
</feature>
<protein>
    <submittedName>
        <fullName evidence="3">Uncharacterized protein</fullName>
    </submittedName>
</protein>
<dbReference type="Proteomes" id="UP000887568">
    <property type="component" value="Unplaced"/>
</dbReference>
<sequence length="199" mass="21716">MSAPTAPLYGSSDSFSAGHNLQSLIPPQHSDWEEKESTTPVPSGVKDIWNRISHGIDDPEMQLLARHHLPALLLSAKAPSTTKAYSSAWHRWEALASSKTEVTVFPARPIDFCLYFSSLLPSKHKSTTDSTAAAVKWVHSLAGLPSPTDDPLVKMALQGYRHSLASTPQSERTCFRTYLFVSSAMLDFFVSAISITSGV</sequence>
<dbReference type="AlphaFoldDB" id="A0A913YXU6"/>
<name>A0A913YXU6_PATMI</name>
<evidence type="ECO:0000256" key="2">
    <source>
        <dbReference type="SAM" id="MobiDB-lite"/>
    </source>
</evidence>
<dbReference type="InterPro" id="IPR052925">
    <property type="entry name" value="Phage_Integrase-like_Recomb"/>
</dbReference>
<reference evidence="3" key="1">
    <citation type="submission" date="2022-11" db="UniProtKB">
        <authorList>
            <consortium name="EnsemblMetazoa"/>
        </authorList>
    </citation>
    <scope>IDENTIFICATION</scope>
</reference>
<evidence type="ECO:0000256" key="1">
    <source>
        <dbReference type="ARBA" id="ARBA00023125"/>
    </source>
</evidence>
<dbReference type="SUPFAM" id="SSF47823">
    <property type="entry name" value="lambda integrase-like, N-terminal domain"/>
    <property type="match status" value="1"/>
</dbReference>
<evidence type="ECO:0000313" key="3">
    <source>
        <dbReference type="EnsemblMetazoa" id="XP_038044579.1"/>
    </source>
</evidence>
<dbReference type="EnsemblMetazoa" id="XM_038188651.1">
    <property type="protein sequence ID" value="XP_038044579.1"/>
    <property type="gene ID" value="LOC119719266"/>
</dbReference>
<dbReference type="GeneID" id="119719266"/>
<dbReference type="RefSeq" id="XP_038044579.1">
    <property type="nucleotide sequence ID" value="XM_038188651.1"/>
</dbReference>
<organism evidence="3 4">
    <name type="scientific">Patiria miniata</name>
    <name type="common">Bat star</name>
    <name type="synonym">Asterina miniata</name>
    <dbReference type="NCBI Taxonomy" id="46514"/>
    <lineage>
        <taxon>Eukaryota</taxon>
        <taxon>Metazoa</taxon>
        <taxon>Echinodermata</taxon>
        <taxon>Eleutherozoa</taxon>
        <taxon>Asterozoa</taxon>
        <taxon>Asteroidea</taxon>
        <taxon>Valvatacea</taxon>
        <taxon>Valvatida</taxon>
        <taxon>Asterinidae</taxon>
        <taxon>Patiria</taxon>
    </lineage>
</organism>
<keyword evidence="4" id="KW-1185">Reference proteome</keyword>
<evidence type="ECO:0000313" key="4">
    <source>
        <dbReference type="Proteomes" id="UP000887568"/>
    </source>
</evidence>
<dbReference type="OrthoDB" id="5968999at2759"/>
<accession>A0A913YXU6</accession>
<proteinExistence type="predicted"/>
<keyword evidence="1" id="KW-0238">DNA-binding</keyword>
<dbReference type="PANTHER" id="PTHR34605:SF4">
    <property type="entry name" value="DNA ADENINE METHYLTRANSFERASE"/>
    <property type="match status" value="1"/>
</dbReference>
<dbReference type="InterPro" id="IPR010998">
    <property type="entry name" value="Integrase_recombinase_N"/>
</dbReference>
<dbReference type="PANTHER" id="PTHR34605">
    <property type="entry name" value="PHAGE_INTEGRASE DOMAIN-CONTAINING PROTEIN"/>
    <property type="match status" value="1"/>
</dbReference>
<dbReference type="Gene3D" id="1.10.150.130">
    <property type="match status" value="1"/>
</dbReference>
<dbReference type="GO" id="GO:0003677">
    <property type="term" value="F:DNA binding"/>
    <property type="evidence" value="ECO:0007669"/>
    <property type="project" value="UniProtKB-KW"/>
</dbReference>